<feature type="region of interest" description="Disordered" evidence="1">
    <location>
        <begin position="69"/>
        <end position="93"/>
    </location>
</feature>
<comment type="caution">
    <text evidence="2">The sequence shown here is derived from an EMBL/GenBank/DDBJ whole genome shotgun (WGS) entry which is preliminary data.</text>
</comment>
<protein>
    <submittedName>
        <fullName evidence="2">Uncharacterized protein</fullName>
    </submittedName>
</protein>
<name>A0A5B7EQR1_PORTR</name>
<evidence type="ECO:0000313" key="3">
    <source>
        <dbReference type="Proteomes" id="UP000324222"/>
    </source>
</evidence>
<evidence type="ECO:0000256" key="1">
    <source>
        <dbReference type="SAM" id="MobiDB-lite"/>
    </source>
</evidence>
<proteinExistence type="predicted"/>
<dbReference type="Proteomes" id="UP000324222">
    <property type="component" value="Unassembled WGS sequence"/>
</dbReference>
<sequence>MVVVVVVVVLPSHSISIHCLASRKHPPPSHPRSIWFPLLLHFLHQSTIGHASPPQYSHTTLLYAIITSNTDSSSSSSSSSWAKVRSSCLSRPQ</sequence>
<gene>
    <name evidence="2" type="ORF">E2C01_028113</name>
</gene>
<reference evidence="2 3" key="1">
    <citation type="submission" date="2019-05" db="EMBL/GenBank/DDBJ databases">
        <title>Another draft genome of Portunus trituberculatus and its Hox gene families provides insights of decapod evolution.</title>
        <authorList>
            <person name="Jeong J.-H."/>
            <person name="Song I."/>
            <person name="Kim S."/>
            <person name="Choi T."/>
            <person name="Kim D."/>
            <person name="Ryu S."/>
            <person name="Kim W."/>
        </authorList>
    </citation>
    <scope>NUCLEOTIDE SEQUENCE [LARGE SCALE GENOMIC DNA]</scope>
    <source>
        <tissue evidence="2">Muscle</tissue>
    </source>
</reference>
<dbReference type="AlphaFoldDB" id="A0A5B7EQR1"/>
<accession>A0A5B7EQR1</accession>
<dbReference type="EMBL" id="VSRR010003110">
    <property type="protein sequence ID" value="MPC34714.1"/>
    <property type="molecule type" value="Genomic_DNA"/>
</dbReference>
<organism evidence="2 3">
    <name type="scientific">Portunus trituberculatus</name>
    <name type="common">Swimming crab</name>
    <name type="synonym">Neptunus trituberculatus</name>
    <dbReference type="NCBI Taxonomy" id="210409"/>
    <lineage>
        <taxon>Eukaryota</taxon>
        <taxon>Metazoa</taxon>
        <taxon>Ecdysozoa</taxon>
        <taxon>Arthropoda</taxon>
        <taxon>Crustacea</taxon>
        <taxon>Multicrustacea</taxon>
        <taxon>Malacostraca</taxon>
        <taxon>Eumalacostraca</taxon>
        <taxon>Eucarida</taxon>
        <taxon>Decapoda</taxon>
        <taxon>Pleocyemata</taxon>
        <taxon>Brachyura</taxon>
        <taxon>Eubrachyura</taxon>
        <taxon>Portunoidea</taxon>
        <taxon>Portunidae</taxon>
        <taxon>Portuninae</taxon>
        <taxon>Portunus</taxon>
    </lineage>
</organism>
<keyword evidence="3" id="KW-1185">Reference proteome</keyword>
<evidence type="ECO:0000313" key="2">
    <source>
        <dbReference type="EMBL" id="MPC34714.1"/>
    </source>
</evidence>